<keyword evidence="2" id="KW-0732">Signal</keyword>
<keyword evidence="1" id="KW-0472">Membrane</keyword>
<evidence type="ECO:0000313" key="4">
    <source>
        <dbReference type="Proteomes" id="UP001496674"/>
    </source>
</evidence>
<keyword evidence="1" id="KW-0812">Transmembrane</keyword>
<keyword evidence="4" id="KW-1185">Reference proteome</keyword>
<name>A0ABM8ID15_9BACE</name>
<sequence length="79" mass="8389">MKKTLISLITCILLSAGGSTASAAFEFGESFSLYSNSSPMEDDSADDLDPVPIGDATGVLIFLAGVYAYRIYSRKKKAT</sequence>
<evidence type="ECO:0000256" key="2">
    <source>
        <dbReference type="SAM" id="SignalP"/>
    </source>
</evidence>
<keyword evidence="1" id="KW-1133">Transmembrane helix</keyword>
<dbReference type="Proteomes" id="UP001496674">
    <property type="component" value="Chromosome"/>
</dbReference>
<protein>
    <submittedName>
        <fullName evidence="3">Uncharacterized protein</fullName>
    </submittedName>
</protein>
<reference evidence="3 4" key="1">
    <citation type="submission" date="2023-04" db="EMBL/GenBank/DDBJ databases">
        <title>Draft genome sequence of acteroides sedimenti strain YN3PY1.</title>
        <authorList>
            <person name="Yoshida N."/>
        </authorList>
    </citation>
    <scope>NUCLEOTIDE SEQUENCE [LARGE SCALE GENOMIC DNA]</scope>
    <source>
        <strain evidence="3 4">YN3PY1</strain>
    </source>
</reference>
<feature type="signal peptide" evidence="2">
    <location>
        <begin position="1"/>
        <end position="23"/>
    </location>
</feature>
<dbReference type="EMBL" id="AP028055">
    <property type="protein sequence ID" value="BEG99846.1"/>
    <property type="molecule type" value="Genomic_DNA"/>
</dbReference>
<gene>
    <name evidence="3" type="ORF">BSYN_21110</name>
</gene>
<dbReference type="RefSeq" id="WP_353330701.1">
    <property type="nucleotide sequence ID" value="NZ_AP028055.1"/>
</dbReference>
<feature type="chain" id="PRO_5046848784" evidence="2">
    <location>
        <begin position="24"/>
        <end position="79"/>
    </location>
</feature>
<feature type="transmembrane region" description="Helical" evidence="1">
    <location>
        <begin position="48"/>
        <end position="69"/>
    </location>
</feature>
<organism evidence="3 4">
    <name type="scientific">Bacteroides sedimenti</name>
    <dbReference type="NCBI Taxonomy" id="2136147"/>
    <lineage>
        <taxon>Bacteria</taxon>
        <taxon>Pseudomonadati</taxon>
        <taxon>Bacteroidota</taxon>
        <taxon>Bacteroidia</taxon>
        <taxon>Bacteroidales</taxon>
        <taxon>Bacteroidaceae</taxon>
        <taxon>Bacteroides</taxon>
    </lineage>
</organism>
<proteinExistence type="predicted"/>
<accession>A0ABM8ID15</accession>
<evidence type="ECO:0000256" key="1">
    <source>
        <dbReference type="SAM" id="Phobius"/>
    </source>
</evidence>
<evidence type="ECO:0000313" key="3">
    <source>
        <dbReference type="EMBL" id="BEG99846.1"/>
    </source>
</evidence>